<proteinExistence type="predicted"/>
<evidence type="ECO:0000313" key="3">
    <source>
        <dbReference type="Proteomes" id="UP000754644"/>
    </source>
</evidence>
<dbReference type="PANTHER" id="PTHR33303">
    <property type="entry name" value="CYTOPLASMIC PROTEIN-RELATED"/>
    <property type="match status" value="1"/>
</dbReference>
<dbReference type="InterPro" id="IPR003781">
    <property type="entry name" value="CoA-bd"/>
</dbReference>
<comment type="caution">
    <text evidence="2">The sequence shown here is derived from an EMBL/GenBank/DDBJ whole genome shotgun (WGS) entry which is preliminary data.</text>
</comment>
<evidence type="ECO:0000313" key="2">
    <source>
        <dbReference type="EMBL" id="NQV66032.1"/>
    </source>
</evidence>
<protein>
    <submittedName>
        <fullName evidence="2">CoA-binding protein</fullName>
    </submittedName>
</protein>
<dbReference type="SUPFAM" id="SSF51735">
    <property type="entry name" value="NAD(P)-binding Rossmann-fold domains"/>
    <property type="match status" value="1"/>
</dbReference>
<accession>A0A973AA10</accession>
<dbReference type="EMBL" id="JABMOJ010000446">
    <property type="protein sequence ID" value="NQV66032.1"/>
    <property type="molecule type" value="Genomic_DNA"/>
</dbReference>
<gene>
    <name evidence="2" type="ORF">HQ497_11785</name>
</gene>
<dbReference type="Gene3D" id="3.40.50.720">
    <property type="entry name" value="NAD(P)-binding Rossmann-like Domain"/>
    <property type="match status" value="1"/>
</dbReference>
<organism evidence="2 3">
    <name type="scientific">SAR86 cluster bacterium</name>
    <dbReference type="NCBI Taxonomy" id="2030880"/>
    <lineage>
        <taxon>Bacteria</taxon>
        <taxon>Pseudomonadati</taxon>
        <taxon>Pseudomonadota</taxon>
        <taxon>Gammaproteobacteria</taxon>
        <taxon>SAR86 cluster</taxon>
    </lineage>
</organism>
<reference evidence="2" key="1">
    <citation type="submission" date="2020-05" db="EMBL/GenBank/DDBJ databases">
        <title>Sulfur intermediates as new biogeochemical hubs in an aquatic model microbial ecosystem.</title>
        <authorList>
            <person name="Vigneron A."/>
        </authorList>
    </citation>
    <scope>NUCLEOTIDE SEQUENCE</scope>
    <source>
        <strain evidence="2">Bin.250</strain>
    </source>
</reference>
<dbReference type="Pfam" id="PF13380">
    <property type="entry name" value="CoA_binding_2"/>
    <property type="match status" value="1"/>
</dbReference>
<evidence type="ECO:0000259" key="1">
    <source>
        <dbReference type="SMART" id="SM00881"/>
    </source>
</evidence>
<dbReference type="PANTHER" id="PTHR33303:SF2">
    <property type="entry name" value="COA-BINDING DOMAIN-CONTAINING PROTEIN"/>
    <property type="match status" value="1"/>
</dbReference>
<feature type="domain" description="CoA-binding" evidence="1">
    <location>
        <begin position="7"/>
        <end position="99"/>
    </location>
</feature>
<dbReference type="AlphaFoldDB" id="A0A973AA10"/>
<name>A0A973AA10_9GAMM</name>
<dbReference type="Proteomes" id="UP000754644">
    <property type="component" value="Unassembled WGS sequence"/>
</dbReference>
<dbReference type="SMART" id="SM00881">
    <property type="entry name" value="CoA_binding"/>
    <property type="match status" value="1"/>
</dbReference>
<sequence length="132" mass="14717">MLDLPEIFASTRTIAVVGMSDNPARASYEVARYLSEFYVVIPVNPNHRSIMGLTCYPDLASIPVQVDMVDLFQRSENVMAYVQPAIDIKVSVFWMQLGIENALAAEQLTAAGITVVQDRCTKIDHAKIRSQR</sequence>
<dbReference type="InterPro" id="IPR036291">
    <property type="entry name" value="NAD(P)-bd_dom_sf"/>
</dbReference>